<dbReference type="InterPro" id="IPR005913">
    <property type="entry name" value="dTDP_dehydrorham_reduct"/>
</dbReference>
<dbReference type="InterPro" id="IPR029903">
    <property type="entry name" value="RmlD-like-bd"/>
</dbReference>
<keyword evidence="2 4" id="KW-0560">Oxidoreductase</keyword>
<dbReference type="EMBL" id="JAGGLD010000006">
    <property type="protein sequence ID" value="MBP2002139.1"/>
    <property type="molecule type" value="Genomic_DNA"/>
</dbReference>
<evidence type="ECO:0000256" key="1">
    <source>
        <dbReference type="ARBA" id="ARBA00010944"/>
    </source>
</evidence>
<evidence type="ECO:0000259" key="3">
    <source>
        <dbReference type="Pfam" id="PF04321"/>
    </source>
</evidence>
<evidence type="ECO:0000256" key="2">
    <source>
        <dbReference type="RuleBase" id="RU364082"/>
    </source>
</evidence>
<evidence type="ECO:0000313" key="5">
    <source>
        <dbReference type="Proteomes" id="UP001519288"/>
    </source>
</evidence>
<evidence type="ECO:0000313" key="4">
    <source>
        <dbReference type="EMBL" id="MBP2002139.1"/>
    </source>
</evidence>
<dbReference type="PANTHER" id="PTHR10491">
    <property type="entry name" value="DTDP-4-DEHYDRORHAMNOSE REDUCTASE"/>
    <property type="match status" value="1"/>
</dbReference>
<sequence>MKLLIFGGSGMAGHLLVRYFQEKGTHHVFYTTRNTEDPEGLIVDVNDPALVERTVEIVRPDVIINAVGVLNQFAEADKIGAFHVNGFLPHRLRRAADAIGARLIHISTDCVFLGLKGHYSEEEEPDGTSSYAVSKALGEIRDPGHLTIRTSIIGPEVRTSGIGLLQWFLNQEGIVHGYTHVLWNGVTTLELAKVIEASLDSNLSGLIHLAHPDMVSKYELLELFQKTWHKSDVTIVKEDGPVLDRTLRSTRSDVQFSLPPYSIMLEELAEWMIHHEVS</sequence>
<dbReference type="RefSeq" id="WP_209864660.1">
    <property type="nucleotide sequence ID" value="NZ_JAGGLD010000006.1"/>
</dbReference>
<dbReference type="Gene3D" id="3.40.50.720">
    <property type="entry name" value="NAD(P)-binding Rossmann-like Domain"/>
    <property type="match status" value="1"/>
</dbReference>
<dbReference type="SUPFAM" id="SSF51735">
    <property type="entry name" value="NAD(P)-binding Rossmann-fold domains"/>
    <property type="match status" value="1"/>
</dbReference>
<gene>
    <name evidence="4" type="ORF">J2Z69_003196</name>
</gene>
<protein>
    <recommendedName>
        <fullName evidence="2">dTDP-4-dehydrorhamnose reductase</fullName>
        <ecNumber evidence="2">1.1.1.133</ecNumber>
    </recommendedName>
</protein>
<accession>A0ABS4JNE0</accession>
<keyword evidence="5" id="KW-1185">Reference proteome</keyword>
<dbReference type="EC" id="1.1.1.133" evidence="2"/>
<keyword evidence="2" id="KW-0521">NADP</keyword>
<organism evidence="4 5">
    <name type="scientific">Paenibacillus shirakamiensis</name>
    <dbReference type="NCBI Taxonomy" id="1265935"/>
    <lineage>
        <taxon>Bacteria</taxon>
        <taxon>Bacillati</taxon>
        <taxon>Bacillota</taxon>
        <taxon>Bacilli</taxon>
        <taxon>Bacillales</taxon>
        <taxon>Paenibacillaceae</taxon>
        <taxon>Paenibacillus</taxon>
    </lineage>
</organism>
<dbReference type="Pfam" id="PF04321">
    <property type="entry name" value="RmlD_sub_bind"/>
    <property type="match status" value="1"/>
</dbReference>
<dbReference type="CDD" id="cd05254">
    <property type="entry name" value="dTDP_HR_like_SDR_e"/>
    <property type="match status" value="1"/>
</dbReference>
<reference evidence="4 5" key="1">
    <citation type="submission" date="2021-03" db="EMBL/GenBank/DDBJ databases">
        <title>Genomic Encyclopedia of Type Strains, Phase IV (KMG-IV): sequencing the most valuable type-strain genomes for metagenomic binning, comparative biology and taxonomic classification.</title>
        <authorList>
            <person name="Goeker M."/>
        </authorList>
    </citation>
    <scope>NUCLEOTIDE SEQUENCE [LARGE SCALE GENOMIC DNA]</scope>
    <source>
        <strain evidence="4 5">DSM 26806</strain>
    </source>
</reference>
<feature type="domain" description="RmlD-like substrate binding" evidence="3">
    <location>
        <begin position="1"/>
        <end position="225"/>
    </location>
</feature>
<comment type="pathway">
    <text evidence="2">Carbohydrate biosynthesis; dTDP-L-rhamnose biosynthesis.</text>
</comment>
<dbReference type="GO" id="GO:0008831">
    <property type="term" value="F:dTDP-4-dehydrorhamnose reductase activity"/>
    <property type="evidence" value="ECO:0007669"/>
    <property type="project" value="UniProtKB-EC"/>
</dbReference>
<comment type="caution">
    <text evidence="4">The sequence shown here is derived from an EMBL/GenBank/DDBJ whole genome shotgun (WGS) entry which is preliminary data.</text>
</comment>
<name>A0ABS4JNE0_9BACL</name>
<dbReference type="PANTHER" id="PTHR10491:SF4">
    <property type="entry name" value="METHIONINE ADENOSYLTRANSFERASE 2 SUBUNIT BETA"/>
    <property type="match status" value="1"/>
</dbReference>
<dbReference type="InterPro" id="IPR036291">
    <property type="entry name" value="NAD(P)-bd_dom_sf"/>
</dbReference>
<proteinExistence type="inferred from homology"/>
<comment type="similarity">
    <text evidence="1 2">Belongs to the dTDP-4-dehydrorhamnose reductase family.</text>
</comment>
<dbReference type="Proteomes" id="UP001519288">
    <property type="component" value="Unassembled WGS sequence"/>
</dbReference>
<comment type="function">
    <text evidence="2">Catalyzes the reduction of dTDP-6-deoxy-L-lyxo-4-hexulose to yield dTDP-L-rhamnose.</text>
</comment>